<gene>
    <name evidence="3" type="ORF">IAA98_11115</name>
</gene>
<evidence type="ECO:0000256" key="2">
    <source>
        <dbReference type="SAM" id="Phobius"/>
    </source>
</evidence>
<dbReference type="AlphaFoldDB" id="A0A9D1KP91"/>
<keyword evidence="2" id="KW-0812">Transmembrane</keyword>
<reference evidence="3" key="2">
    <citation type="journal article" date="2021" name="PeerJ">
        <title>Extensive microbial diversity within the chicken gut microbiome revealed by metagenomics and culture.</title>
        <authorList>
            <person name="Gilroy R."/>
            <person name="Ravi A."/>
            <person name="Getino M."/>
            <person name="Pursley I."/>
            <person name="Horton D.L."/>
            <person name="Alikhan N.F."/>
            <person name="Baker D."/>
            <person name="Gharbi K."/>
            <person name="Hall N."/>
            <person name="Watson M."/>
            <person name="Adriaenssens E.M."/>
            <person name="Foster-Nyarko E."/>
            <person name="Jarju S."/>
            <person name="Secka A."/>
            <person name="Antonio M."/>
            <person name="Oren A."/>
            <person name="Chaudhuri R.R."/>
            <person name="La Ragione R."/>
            <person name="Hildebrand F."/>
            <person name="Pallen M.J."/>
        </authorList>
    </citation>
    <scope>NUCLEOTIDE SEQUENCE</scope>
    <source>
        <strain evidence="3">ChiGjej1B1-24693</strain>
    </source>
</reference>
<dbReference type="EMBL" id="DVLP01000326">
    <property type="protein sequence ID" value="HIT76128.1"/>
    <property type="molecule type" value="Genomic_DNA"/>
</dbReference>
<feature type="transmembrane region" description="Helical" evidence="2">
    <location>
        <begin position="400"/>
        <end position="421"/>
    </location>
</feature>
<protein>
    <recommendedName>
        <fullName evidence="5">DNA-directed RNA polymerase subunit P</fullName>
    </recommendedName>
</protein>
<dbReference type="PANTHER" id="PTHR37826:SF3">
    <property type="entry name" value="J DOMAIN-CONTAINING PROTEIN"/>
    <property type="match status" value="1"/>
</dbReference>
<sequence>MTDQPPPLPPQGQGTTPGTPAPPPLPDHQSMDTPPPLPDPGPMPDPGPLLDPAVLHETERTRTYPCRACGGLLVFDPDSAQMLCVSCGSTQPVVEVGGAVPRHDLRRTMGALEQARREADGQRMVSATSEKEIVCQSCGGHTSFTGTLTAIRCPYCNTPIQRDDLQDAPVRLPVDGVLPFVVGEKVAREAIEKWINSRWFAPNEFKKYRTLGSFTSIYLTYFAYDADTTSRYTGQRGDHYTVTVGHGDNRRTETRTRWRPAAGTIGSQFRDLPALANTGLDQEKVSALEPWPTRNTKPYTPEYVSGHLSRTYDADAGQVFSSVAKPRIDSTIESQVRRDIGGDVQRVSSVDTTFHLLNFAHVLMPVWLLTVTYQQKPYQVFINGTTAEVQGHRPFSAVKITLAVGSAILLLVVALVLFNYFGD</sequence>
<comment type="caution">
    <text evidence="3">The sequence shown here is derived from an EMBL/GenBank/DDBJ whole genome shotgun (WGS) entry which is preliminary data.</text>
</comment>
<accession>A0A9D1KP91</accession>
<name>A0A9D1KP91_9ACTN</name>
<evidence type="ECO:0008006" key="5">
    <source>
        <dbReference type="Google" id="ProtNLM"/>
    </source>
</evidence>
<feature type="compositionally biased region" description="Pro residues" evidence="1">
    <location>
        <begin position="1"/>
        <end position="10"/>
    </location>
</feature>
<reference evidence="3" key="1">
    <citation type="submission" date="2020-10" db="EMBL/GenBank/DDBJ databases">
        <authorList>
            <person name="Gilroy R."/>
        </authorList>
    </citation>
    <scope>NUCLEOTIDE SEQUENCE</scope>
    <source>
        <strain evidence="3">ChiGjej1B1-24693</strain>
    </source>
</reference>
<evidence type="ECO:0000313" key="4">
    <source>
        <dbReference type="Proteomes" id="UP000886842"/>
    </source>
</evidence>
<feature type="region of interest" description="Disordered" evidence="1">
    <location>
        <begin position="1"/>
        <end position="52"/>
    </location>
</feature>
<dbReference type="PANTHER" id="PTHR37826">
    <property type="entry name" value="FLOTILLIN BAND_7_5 DOMAIN PROTEIN"/>
    <property type="match status" value="1"/>
</dbReference>
<evidence type="ECO:0000256" key="1">
    <source>
        <dbReference type="SAM" id="MobiDB-lite"/>
    </source>
</evidence>
<dbReference type="Proteomes" id="UP000886842">
    <property type="component" value="Unassembled WGS sequence"/>
</dbReference>
<keyword evidence="2" id="KW-0472">Membrane</keyword>
<organism evidence="3 4">
    <name type="scientific">Candidatus Avipropionibacterium avicola</name>
    <dbReference type="NCBI Taxonomy" id="2840701"/>
    <lineage>
        <taxon>Bacteria</taxon>
        <taxon>Bacillati</taxon>
        <taxon>Actinomycetota</taxon>
        <taxon>Actinomycetes</taxon>
        <taxon>Propionibacteriales</taxon>
        <taxon>Propionibacteriaceae</taxon>
        <taxon>Propionibacteriaceae incertae sedis</taxon>
        <taxon>Candidatus Avipropionibacterium</taxon>
    </lineage>
</organism>
<evidence type="ECO:0000313" key="3">
    <source>
        <dbReference type="EMBL" id="HIT76128.1"/>
    </source>
</evidence>
<keyword evidence="2" id="KW-1133">Transmembrane helix</keyword>
<feature type="compositionally biased region" description="Pro residues" evidence="1">
    <location>
        <begin position="33"/>
        <end position="49"/>
    </location>
</feature>
<proteinExistence type="predicted"/>